<reference evidence="2 3" key="1">
    <citation type="journal article" date="2019" name="Emerg. Microbes Infect.">
        <title>Comprehensive subspecies identification of 175 nontuberculous mycobacteria species based on 7547 genomic profiles.</title>
        <authorList>
            <person name="Matsumoto Y."/>
            <person name="Kinjo T."/>
            <person name="Motooka D."/>
            <person name="Nabeya D."/>
            <person name="Jung N."/>
            <person name="Uechi K."/>
            <person name="Horii T."/>
            <person name="Iida T."/>
            <person name="Fujita J."/>
            <person name="Nakamura S."/>
        </authorList>
    </citation>
    <scope>NUCLEOTIDE SEQUENCE [LARGE SCALE GENOMIC DNA]</scope>
    <source>
        <strain evidence="2 3">JCM 13574</strain>
        <plasmid evidence="3">pjcm13574 dna</plasmid>
    </source>
</reference>
<protein>
    <submittedName>
        <fullName evidence="2">Uncharacterized protein</fullName>
    </submittedName>
</protein>
<evidence type="ECO:0000313" key="2">
    <source>
        <dbReference type="EMBL" id="BBZ31270.1"/>
    </source>
</evidence>
<accession>A0A7I7XPY6</accession>
<sequence length="93" mass="9647">MHFTAPGHAGLPARHEGGGRPPMMVIDGDPGPGRIPCVVAHTSRPLYARMALLVSVSGWILACQTPAGPGAPCMYSVCPEQKLDASEAKNSTP</sequence>
<organism evidence="2 3">
    <name type="scientific">Mycolicibacterium madagascariense</name>
    <dbReference type="NCBI Taxonomy" id="212765"/>
    <lineage>
        <taxon>Bacteria</taxon>
        <taxon>Bacillati</taxon>
        <taxon>Actinomycetota</taxon>
        <taxon>Actinomycetes</taxon>
        <taxon>Mycobacteriales</taxon>
        <taxon>Mycobacteriaceae</taxon>
        <taxon>Mycolicibacterium</taxon>
    </lineage>
</organism>
<geneLocation type="plasmid" evidence="3">
    <name>pjcm13574 dna</name>
</geneLocation>
<dbReference type="Proteomes" id="UP000466517">
    <property type="component" value="Plasmid pJCM13574"/>
</dbReference>
<evidence type="ECO:0000313" key="3">
    <source>
        <dbReference type="Proteomes" id="UP000466517"/>
    </source>
</evidence>
<dbReference type="KEGG" id="mmag:MMAD_55650"/>
<gene>
    <name evidence="2" type="ORF">MMAD_55650</name>
</gene>
<feature type="region of interest" description="Disordered" evidence="1">
    <location>
        <begin position="1"/>
        <end position="27"/>
    </location>
</feature>
<keyword evidence="3" id="KW-1185">Reference proteome</keyword>
<name>A0A7I7XPY6_9MYCO</name>
<dbReference type="EMBL" id="AP022611">
    <property type="protein sequence ID" value="BBZ31270.1"/>
    <property type="molecule type" value="Genomic_DNA"/>
</dbReference>
<evidence type="ECO:0000256" key="1">
    <source>
        <dbReference type="SAM" id="MobiDB-lite"/>
    </source>
</evidence>
<dbReference type="AlphaFoldDB" id="A0A7I7XPY6"/>
<keyword evidence="2" id="KW-0614">Plasmid</keyword>
<proteinExistence type="predicted"/>